<feature type="transmembrane region" description="Helical" evidence="2">
    <location>
        <begin position="226"/>
        <end position="245"/>
    </location>
</feature>
<dbReference type="Gene3D" id="1.10.10.10">
    <property type="entry name" value="Winged helix-like DNA-binding domain superfamily/Winged helix DNA-binding domain"/>
    <property type="match status" value="1"/>
</dbReference>
<feature type="coiled-coil region" evidence="1">
    <location>
        <begin position="67"/>
        <end position="94"/>
    </location>
</feature>
<keyword evidence="2" id="KW-0472">Membrane</keyword>
<dbReference type="Proteomes" id="UP000443153">
    <property type="component" value="Unassembled WGS sequence"/>
</dbReference>
<evidence type="ECO:0000256" key="2">
    <source>
        <dbReference type="SAM" id="Phobius"/>
    </source>
</evidence>
<evidence type="ECO:0000313" key="3">
    <source>
        <dbReference type="EMBL" id="MRX64549.1"/>
    </source>
</evidence>
<accession>A0A6I2MP55</accession>
<name>A0A6I2MP55_9FLAO</name>
<evidence type="ECO:0000256" key="1">
    <source>
        <dbReference type="SAM" id="Coils"/>
    </source>
</evidence>
<proteinExistence type="predicted"/>
<reference evidence="3 4" key="1">
    <citation type="submission" date="2019-11" db="EMBL/GenBank/DDBJ databases">
        <title>Maribacter lutea sp. nov., a marine bacterium isolated from intertidal sand.</title>
        <authorList>
            <person name="Liu A."/>
        </authorList>
    </citation>
    <scope>NUCLEOTIDE SEQUENCE [LARGE SCALE GENOMIC DNA]</scope>
    <source>
        <strain evidence="3 4">RZ05</strain>
    </source>
</reference>
<evidence type="ECO:0000313" key="4">
    <source>
        <dbReference type="Proteomes" id="UP000443153"/>
    </source>
</evidence>
<dbReference type="EMBL" id="WKJH01000006">
    <property type="protein sequence ID" value="MRX64549.1"/>
    <property type="molecule type" value="Genomic_DNA"/>
</dbReference>
<sequence>MNIYDSILEYLYKNQDKGFLEISHICSDKEKLTRIAKELKKDGLVTFKQKRLMGSGKTPPFREHPKLEITRLGIEKYEREITELKEVTLKMDANTIKTLENLKNGKSVTLTKESPNEISEFIINLKNLGILHKPTRFGYACDLSNRKYLTKLIELKSWEMFLDWSENENNKSDYINDFSGSTIGQVNQSSIFSNSPQNIDTNAKETTTQKKNFGKKFWELISENKLISGIILIVIGYLIKLLFGIEF</sequence>
<dbReference type="OrthoDB" id="1452525at2"/>
<dbReference type="InterPro" id="IPR036388">
    <property type="entry name" value="WH-like_DNA-bd_sf"/>
</dbReference>
<keyword evidence="1" id="KW-0175">Coiled coil</keyword>
<protein>
    <submittedName>
        <fullName evidence="3">Uncharacterized protein</fullName>
    </submittedName>
</protein>
<dbReference type="AlphaFoldDB" id="A0A6I2MP55"/>
<organism evidence="3 4">
    <name type="scientific">Maribacter luteus</name>
    <dbReference type="NCBI Taxonomy" id="2594478"/>
    <lineage>
        <taxon>Bacteria</taxon>
        <taxon>Pseudomonadati</taxon>
        <taxon>Bacteroidota</taxon>
        <taxon>Flavobacteriia</taxon>
        <taxon>Flavobacteriales</taxon>
        <taxon>Flavobacteriaceae</taxon>
        <taxon>Maribacter</taxon>
    </lineage>
</organism>
<comment type="caution">
    <text evidence="3">The sequence shown here is derived from an EMBL/GenBank/DDBJ whole genome shotgun (WGS) entry which is preliminary data.</text>
</comment>
<keyword evidence="4" id="KW-1185">Reference proteome</keyword>
<keyword evidence="2" id="KW-0812">Transmembrane</keyword>
<keyword evidence="2" id="KW-1133">Transmembrane helix</keyword>
<dbReference type="RefSeq" id="WP_154366528.1">
    <property type="nucleotide sequence ID" value="NZ_WKJH01000006.1"/>
</dbReference>
<gene>
    <name evidence="3" type="ORF">GJ691_10230</name>
</gene>